<proteinExistence type="predicted"/>
<evidence type="ECO:0000313" key="1">
    <source>
        <dbReference type="EMBL" id="AGA58893.1"/>
    </source>
</evidence>
<dbReference type="EMBL" id="CP003255">
    <property type="protein sequence ID" value="AGA58893.1"/>
    <property type="molecule type" value="Genomic_DNA"/>
</dbReference>
<protein>
    <submittedName>
        <fullName evidence="1">Uncharacterized protein</fullName>
    </submittedName>
</protein>
<dbReference type="Proteomes" id="UP000010795">
    <property type="component" value="Chromosome"/>
</dbReference>
<sequence>MNELLISMSNDMRINRYFGESENSFTYRLLYSSLGLWCLWTANNGEYGSTKHNQTLVINELMQRYNELFPGIIDKFIDSNNPNLRFPVHMRRVYEETGYLITNENNRNQTAYFGRSLNIGNTSLYFGIPNKLYTVNGLGLFTSPTEYSVTTRELLIRDELSVTDYVHAKYNIAEFYEADIRIEELQFFNPLSKKAISHSWSGNIVTDYSVARTVEHNSYYRVVREPTGAILFANEVGEMKGDSLSSFEYRRLYYALKAYYSNPSIAKLIDKDDSYVVLKLNGHLPNREYFFLLLMSWPYNNAFNKTNFLFKKEFIADITALLSNLGIKVIGG</sequence>
<gene>
    <name evidence="1" type="ordered locus">Theco_2806</name>
</gene>
<dbReference type="KEGG" id="tco:Theco_2806"/>
<dbReference type="STRING" id="717605.Theco_2806"/>
<evidence type="ECO:0000313" key="2">
    <source>
        <dbReference type="Proteomes" id="UP000010795"/>
    </source>
</evidence>
<dbReference type="OrthoDB" id="1810260at2"/>
<dbReference type="eggNOG" id="ENOG5033S0Z">
    <property type="taxonomic scope" value="Bacteria"/>
</dbReference>
<reference evidence="2" key="1">
    <citation type="submission" date="2012-01" db="EMBL/GenBank/DDBJ databases">
        <title>Complete sequence of chromosome of Thermobacillus composti KWC4.</title>
        <authorList>
            <person name="Lucas S."/>
            <person name="Han J."/>
            <person name="Lapidus A."/>
            <person name="Cheng J.-F."/>
            <person name="Goodwin L."/>
            <person name="Pitluck S."/>
            <person name="Peters L."/>
            <person name="Ovchinnikova G."/>
            <person name="Teshima H."/>
            <person name="Detter J.C."/>
            <person name="Han C."/>
            <person name="Tapia R."/>
            <person name="Land M."/>
            <person name="Hauser L."/>
            <person name="Kyrpides N."/>
            <person name="Ivanova N."/>
            <person name="Pagani I."/>
            <person name="Anderson I."/>
            <person name="Woyke T."/>
        </authorList>
    </citation>
    <scope>NUCLEOTIDE SEQUENCE [LARGE SCALE GENOMIC DNA]</scope>
    <source>
        <strain evidence="2">DSM 18247 / JCM 13945 / KWC4</strain>
    </source>
</reference>
<dbReference type="HOGENOM" id="CLU_820682_0_0_9"/>
<name>L0EF50_THECK</name>
<keyword evidence="2" id="KW-1185">Reference proteome</keyword>
<dbReference type="AlphaFoldDB" id="L0EF50"/>
<organism evidence="1 2">
    <name type="scientific">Thermobacillus composti (strain DSM 18247 / JCM 13945 / KWC4)</name>
    <dbReference type="NCBI Taxonomy" id="717605"/>
    <lineage>
        <taxon>Bacteria</taxon>
        <taxon>Bacillati</taxon>
        <taxon>Bacillota</taxon>
        <taxon>Bacilli</taxon>
        <taxon>Bacillales</taxon>
        <taxon>Paenibacillaceae</taxon>
        <taxon>Thermobacillus</taxon>
    </lineage>
</organism>
<accession>L0EF50</accession>
<dbReference type="RefSeq" id="WP_015255633.1">
    <property type="nucleotide sequence ID" value="NC_019897.1"/>
</dbReference>